<reference evidence="3" key="1">
    <citation type="submission" date="2014-07" db="EMBL/GenBank/DDBJ databases">
        <authorList>
            <person name="Monot Marc"/>
        </authorList>
    </citation>
    <scope>NUCLEOTIDE SEQUENCE</scope>
    <source>
        <strain evidence="4">7032989</strain>
        <strain evidence="3">7032994</strain>
    </source>
</reference>
<feature type="transmembrane region" description="Helical" evidence="1">
    <location>
        <begin position="76"/>
        <end position="93"/>
    </location>
</feature>
<protein>
    <submittedName>
        <fullName evidence="3">Putative membrane protein</fullName>
    </submittedName>
</protein>
<organism evidence="3">
    <name type="scientific">Clostridioides difficile</name>
    <name type="common">Peptoclostridium difficile</name>
    <dbReference type="NCBI Taxonomy" id="1496"/>
    <lineage>
        <taxon>Bacteria</taxon>
        <taxon>Bacillati</taxon>
        <taxon>Bacillota</taxon>
        <taxon>Clostridia</taxon>
        <taxon>Peptostreptococcales</taxon>
        <taxon>Peptostreptococcaceae</taxon>
        <taxon>Clostridioides</taxon>
    </lineage>
</organism>
<feature type="transmembrane region" description="Helical" evidence="1">
    <location>
        <begin position="127"/>
        <end position="155"/>
    </location>
</feature>
<sequence>MINMSIKVAYGGVLLALNVILLTLTNIIPVNTLFIMGLASLLVSIVIMEWGFKSGIAFYIGSIVLGFIVMASKSQWIVYSLTFGIYGIVKYLIEKDRSIYIEYFMKLVFANIMILILYFLLRTIVYIPINIFIIGSFEIAFIVYDYVYSSFIGYYNNRLRKMLFKK</sequence>
<dbReference type="EMBL" id="LK932466">
    <property type="protein sequence ID" value="CDS83381.1"/>
    <property type="molecule type" value="Genomic_DNA"/>
</dbReference>
<dbReference type="AlphaFoldDB" id="A0A069A279"/>
<dbReference type="EMBL" id="LK932349">
    <property type="protein sequence ID" value="CDS83478.1"/>
    <property type="molecule type" value="Genomic_DNA"/>
</dbReference>
<feature type="transmembrane region" description="Helical" evidence="1">
    <location>
        <begin position="50"/>
        <end position="70"/>
    </location>
</feature>
<evidence type="ECO:0000313" key="2">
    <source>
        <dbReference type="EMBL" id="CDS83381.1"/>
    </source>
</evidence>
<feature type="transmembrane region" description="Helical" evidence="1">
    <location>
        <begin position="100"/>
        <end position="121"/>
    </location>
</feature>
<evidence type="ECO:0000256" key="1">
    <source>
        <dbReference type="SAM" id="Phobius"/>
    </source>
</evidence>
<proteinExistence type="predicted"/>
<dbReference type="OMA" id="FPIYVEF"/>
<accession>A0A069A279</accession>
<keyword evidence="1" id="KW-0472">Membrane</keyword>
<evidence type="ECO:0000313" key="4">
    <source>
        <dbReference type="EMBL" id="CDS99830.1"/>
    </source>
</evidence>
<dbReference type="KEGG" id="pdf:CD630DERM_03080"/>
<dbReference type="EMBL" id="LK932861">
    <property type="protein sequence ID" value="CDS99830.1"/>
    <property type="molecule type" value="Genomic_DNA"/>
</dbReference>
<keyword evidence="1" id="KW-0812">Transmembrane</keyword>
<evidence type="ECO:0000313" key="3">
    <source>
        <dbReference type="EMBL" id="CDS83478.1"/>
    </source>
</evidence>
<name>A0A069A279_CLODI</name>
<feature type="transmembrane region" description="Helical" evidence="1">
    <location>
        <begin position="20"/>
        <end position="43"/>
    </location>
</feature>
<keyword evidence="1" id="KW-1133">Transmembrane helix</keyword>
<gene>
    <name evidence="4" type="ORF">BN1095_210231</name>
    <name evidence="2" type="ORF">BN1096_170023</name>
    <name evidence="3" type="ORF">BN1097_150020</name>
</gene>